<name>A0A076LXC6_9GAMM</name>
<protein>
    <submittedName>
        <fullName evidence="1">Uncharacterized protein</fullName>
    </submittedName>
</protein>
<dbReference type="HOGENOM" id="CLU_3269308_0_0_6"/>
<dbReference type="KEGG" id="ete:ETEE_3659"/>
<evidence type="ECO:0000313" key="1">
    <source>
        <dbReference type="EMBL" id="AIJ10074.1"/>
    </source>
</evidence>
<dbReference type="EMBL" id="CP006664">
    <property type="protein sequence ID" value="AIJ10074.1"/>
    <property type="molecule type" value="Genomic_DNA"/>
</dbReference>
<gene>
    <name evidence="1" type="ORF">ETEE_3659</name>
</gene>
<dbReference type="Proteomes" id="UP000028681">
    <property type="component" value="Chromosome"/>
</dbReference>
<dbReference type="AlphaFoldDB" id="A0A076LXC6"/>
<evidence type="ECO:0000313" key="2">
    <source>
        <dbReference type="Proteomes" id="UP000028681"/>
    </source>
</evidence>
<proteinExistence type="predicted"/>
<accession>A0A076LXC6</accession>
<sequence>MIAIEKVTHDNIPGISLTLGRMELVNNAGYLPYHAHPDYAP</sequence>
<reference evidence="1 2" key="1">
    <citation type="journal article" date="2012" name="PLoS ONE">
        <title>Edwardsiella comparative phylogenomics reveal the new intra/inter-species taxonomic relationships, virulence evolution and niche adaptation mechanisms.</title>
        <authorList>
            <person name="Yang M."/>
            <person name="Lv Y."/>
            <person name="Xiao J."/>
            <person name="Wu H."/>
            <person name="Zheng H."/>
            <person name="Liu Q."/>
            <person name="Zhang Y."/>
            <person name="Wang Q."/>
        </authorList>
    </citation>
    <scope>NUCLEOTIDE SEQUENCE [LARGE SCALE GENOMIC DNA]</scope>
    <source>
        <strain evidence="2">080813</strain>
    </source>
</reference>
<organism evidence="1 2">
    <name type="scientific">Edwardsiella anguillarum ET080813</name>
    <dbReference type="NCBI Taxonomy" id="667120"/>
    <lineage>
        <taxon>Bacteria</taxon>
        <taxon>Pseudomonadati</taxon>
        <taxon>Pseudomonadota</taxon>
        <taxon>Gammaproteobacteria</taxon>
        <taxon>Enterobacterales</taxon>
        <taxon>Hafniaceae</taxon>
        <taxon>Edwardsiella</taxon>
    </lineage>
</organism>